<dbReference type="InterPro" id="IPR025285">
    <property type="entry name" value="DUF4145"/>
</dbReference>
<proteinExistence type="predicted"/>
<sequence length="198" mass="22091">MNLTESLDLKRCPHCSIANPNVTRVHQFNTQNANKTVSRIWLVYVCKTCGGAIIGARNHQFSRALEIYPTNKSVDESIPNKAKQFLIQAIDTIHAPSGSIMLSASSIDAMLKNKGYKDGSLYSRIKKAADDNIITEGMSEWAHQIRLEANDQRHADEDASLPTEKDAQRIVDFAMALAEFLYVLPTKVIEGIEETKDQ</sequence>
<gene>
    <name evidence="2" type="ORF">RM549_12625</name>
</gene>
<feature type="domain" description="DUF4145" evidence="1">
    <location>
        <begin position="94"/>
        <end position="173"/>
    </location>
</feature>
<comment type="caution">
    <text evidence="2">The sequence shown here is derived from an EMBL/GenBank/DDBJ whole genome shotgun (WGS) entry which is preliminary data.</text>
</comment>
<evidence type="ECO:0000313" key="3">
    <source>
        <dbReference type="Proteomes" id="UP001261624"/>
    </source>
</evidence>
<keyword evidence="3" id="KW-1185">Reference proteome</keyword>
<protein>
    <submittedName>
        <fullName evidence="2">DUF4145 domain-containing protein</fullName>
    </submittedName>
</protein>
<dbReference type="RefSeq" id="WP_311685383.1">
    <property type="nucleotide sequence ID" value="NZ_JAVRHM010000014.1"/>
</dbReference>
<accession>A0ABU3E3S2</accession>
<evidence type="ECO:0000259" key="1">
    <source>
        <dbReference type="Pfam" id="PF13643"/>
    </source>
</evidence>
<dbReference type="Pfam" id="PF13643">
    <property type="entry name" value="DUF4145"/>
    <property type="match status" value="1"/>
</dbReference>
<dbReference type="EMBL" id="JAVRHM010000014">
    <property type="protein sequence ID" value="MDT0690636.1"/>
    <property type="molecule type" value="Genomic_DNA"/>
</dbReference>
<dbReference type="Proteomes" id="UP001261624">
    <property type="component" value="Unassembled WGS sequence"/>
</dbReference>
<name>A0ABU3E3S2_9FLAO</name>
<organism evidence="2 3">
    <name type="scientific">Autumnicola patrickiae</name>
    <dbReference type="NCBI Taxonomy" id="3075591"/>
    <lineage>
        <taxon>Bacteria</taxon>
        <taxon>Pseudomonadati</taxon>
        <taxon>Bacteroidota</taxon>
        <taxon>Flavobacteriia</taxon>
        <taxon>Flavobacteriales</taxon>
        <taxon>Flavobacteriaceae</taxon>
        <taxon>Autumnicola</taxon>
    </lineage>
</organism>
<reference evidence="2 3" key="1">
    <citation type="submission" date="2023-09" db="EMBL/GenBank/DDBJ databases">
        <authorList>
            <person name="Rey-Velasco X."/>
        </authorList>
    </citation>
    <scope>NUCLEOTIDE SEQUENCE [LARGE SCALE GENOMIC DNA]</scope>
    <source>
        <strain evidence="2 3">F188</strain>
    </source>
</reference>
<evidence type="ECO:0000313" key="2">
    <source>
        <dbReference type="EMBL" id="MDT0690636.1"/>
    </source>
</evidence>